<accession>A0A0F9QKL3</accession>
<protein>
    <submittedName>
        <fullName evidence="1">Uncharacterized protein</fullName>
    </submittedName>
</protein>
<proteinExistence type="predicted"/>
<organism evidence="1">
    <name type="scientific">marine sediment metagenome</name>
    <dbReference type="NCBI Taxonomy" id="412755"/>
    <lineage>
        <taxon>unclassified sequences</taxon>
        <taxon>metagenomes</taxon>
        <taxon>ecological metagenomes</taxon>
    </lineage>
</organism>
<dbReference type="AlphaFoldDB" id="A0A0F9QKL3"/>
<gene>
    <name evidence="1" type="ORF">LCGC14_0707690</name>
</gene>
<comment type="caution">
    <text evidence="1">The sequence shown here is derived from an EMBL/GenBank/DDBJ whole genome shotgun (WGS) entry which is preliminary data.</text>
</comment>
<sequence length="35" mass="4055">MEKVEFLAPAKSFKAIEEISKFTKRKVGKRMPLSE</sequence>
<reference evidence="1" key="1">
    <citation type="journal article" date="2015" name="Nature">
        <title>Complex archaea that bridge the gap between prokaryotes and eukaryotes.</title>
        <authorList>
            <person name="Spang A."/>
            <person name="Saw J.H."/>
            <person name="Jorgensen S.L."/>
            <person name="Zaremba-Niedzwiedzka K."/>
            <person name="Martijn J."/>
            <person name="Lind A.E."/>
            <person name="van Eijk R."/>
            <person name="Schleper C."/>
            <person name="Guy L."/>
            <person name="Ettema T.J."/>
        </authorList>
    </citation>
    <scope>NUCLEOTIDE SEQUENCE</scope>
</reference>
<name>A0A0F9QKL3_9ZZZZ</name>
<dbReference type="EMBL" id="LAZR01001543">
    <property type="protein sequence ID" value="KKN42984.1"/>
    <property type="molecule type" value="Genomic_DNA"/>
</dbReference>
<evidence type="ECO:0000313" key="1">
    <source>
        <dbReference type="EMBL" id="KKN42984.1"/>
    </source>
</evidence>